<dbReference type="PRINTS" id="PR00404">
    <property type="entry name" value="MADSDOMAIN"/>
</dbReference>
<dbReference type="InterPro" id="IPR050142">
    <property type="entry name" value="MADS-box/MEF2_TF"/>
</dbReference>
<dbReference type="Gene3D" id="3.40.1810.10">
    <property type="entry name" value="Transcription factor, MADS-box"/>
    <property type="match status" value="1"/>
</dbReference>
<dbReference type="SMART" id="SM00432">
    <property type="entry name" value="MADS"/>
    <property type="match status" value="1"/>
</dbReference>
<dbReference type="Pfam" id="PF01486">
    <property type="entry name" value="K-box"/>
    <property type="match status" value="1"/>
</dbReference>
<dbReference type="OMA" id="IECTSND"/>
<organism evidence="9 10">
    <name type="scientific">Kalanchoe fedtschenkoi</name>
    <name type="common">Lavender scallops</name>
    <name type="synonym">South American air plant</name>
    <dbReference type="NCBI Taxonomy" id="63787"/>
    <lineage>
        <taxon>Eukaryota</taxon>
        <taxon>Viridiplantae</taxon>
        <taxon>Streptophyta</taxon>
        <taxon>Embryophyta</taxon>
        <taxon>Tracheophyta</taxon>
        <taxon>Spermatophyta</taxon>
        <taxon>Magnoliopsida</taxon>
        <taxon>eudicotyledons</taxon>
        <taxon>Gunneridae</taxon>
        <taxon>Pentapetalae</taxon>
        <taxon>Saxifragales</taxon>
        <taxon>Crassulaceae</taxon>
        <taxon>Kalanchoe</taxon>
    </lineage>
</organism>
<accession>A0A7N0T304</accession>
<sequence length="248" mass="28096">MGRGKIEIKKIENINSRQVTFSKRRSGLLKKARELSVLCDAEVAVIIFSNTGKLFDFSSHGMKGTIARYSKCQDSSETSTVEDKPKVNHQLEKEPLDILKEELANLQLKHRHLLGNELNGLSLNELQQLEDQLTHGFLCVKERKEQVLLQQLEQSRLQEQHTTMENETLRQQVQELKAFLPPAEQPVPSFLTYYPSGLRNAPKKDSVESEFPTENEDSDTTLHLGPPSSVSRKRKASDRESHSNSSGC</sequence>
<evidence type="ECO:0000256" key="6">
    <source>
        <dbReference type="SAM" id="MobiDB-lite"/>
    </source>
</evidence>
<dbReference type="InterPro" id="IPR036879">
    <property type="entry name" value="TF_MADSbox_sf"/>
</dbReference>
<dbReference type="PANTHER" id="PTHR48019">
    <property type="entry name" value="SERUM RESPONSE FACTOR HOMOLOG"/>
    <property type="match status" value="1"/>
</dbReference>
<dbReference type="GO" id="GO:0003700">
    <property type="term" value="F:DNA-binding transcription factor activity"/>
    <property type="evidence" value="ECO:0007669"/>
    <property type="project" value="InterPro"/>
</dbReference>
<evidence type="ECO:0000256" key="5">
    <source>
        <dbReference type="ARBA" id="ARBA00023242"/>
    </source>
</evidence>
<dbReference type="SUPFAM" id="SSF55455">
    <property type="entry name" value="SRF-like"/>
    <property type="match status" value="1"/>
</dbReference>
<comment type="subcellular location">
    <subcellularLocation>
        <location evidence="1">Nucleus</location>
    </subcellularLocation>
</comment>
<dbReference type="Proteomes" id="UP000594263">
    <property type="component" value="Unplaced"/>
</dbReference>
<dbReference type="PROSITE" id="PS00350">
    <property type="entry name" value="MADS_BOX_1"/>
    <property type="match status" value="1"/>
</dbReference>
<dbReference type="CDD" id="cd00265">
    <property type="entry name" value="MADS_MEF2_like"/>
    <property type="match status" value="1"/>
</dbReference>
<dbReference type="AlphaFoldDB" id="A0A7N0T304"/>
<dbReference type="InterPro" id="IPR002100">
    <property type="entry name" value="TF_MADSbox"/>
</dbReference>
<dbReference type="EnsemblPlants" id="Kaladp0020s0016.1.v1.1">
    <property type="protein sequence ID" value="Kaladp0020s0016.1.v1.1"/>
    <property type="gene ID" value="Kaladp0020s0016.v1.1"/>
</dbReference>
<dbReference type="Gramene" id="Kaladp0020s0016.1.v1.1">
    <property type="protein sequence ID" value="Kaladp0020s0016.1.v1.1"/>
    <property type="gene ID" value="Kaladp0020s0016.v1.1"/>
</dbReference>
<keyword evidence="4" id="KW-0804">Transcription</keyword>
<keyword evidence="2" id="KW-0805">Transcription regulation</keyword>
<dbReference type="GO" id="GO:0005634">
    <property type="term" value="C:nucleus"/>
    <property type="evidence" value="ECO:0007669"/>
    <property type="project" value="UniProtKB-SubCell"/>
</dbReference>
<evidence type="ECO:0000259" key="7">
    <source>
        <dbReference type="PROSITE" id="PS50066"/>
    </source>
</evidence>
<keyword evidence="5" id="KW-0539">Nucleus</keyword>
<dbReference type="FunFam" id="3.40.1810.10:FF:000003">
    <property type="entry name" value="MADS-box transcription factor MADS-MC"/>
    <property type="match status" value="1"/>
</dbReference>
<dbReference type="GO" id="GO:0046983">
    <property type="term" value="F:protein dimerization activity"/>
    <property type="evidence" value="ECO:0007669"/>
    <property type="project" value="InterPro"/>
</dbReference>
<evidence type="ECO:0000259" key="8">
    <source>
        <dbReference type="PROSITE" id="PS51297"/>
    </source>
</evidence>
<evidence type="ECO:0000256" key="3">
    <source>
        <dbReference type="ARBA" id="ARBA00023125"/>
    </source>
</evidence>
<evidence type="ECO:0000256" key="4">
    <source>
        <dbReference type="ARBA" id="ARBA00023163"/>
    </source>
</evidence>
<dbReference type="InterPro" id="IPR002487">
    <property type="entry name" value="TF_Kbox"/>
</dbReference>
<proteinExistence type="predicted"/>
<dbReference type="PROSITE" id="PS51297">
    <property type="entry name" value="K_BOX"/>
    <property type="match status" value="1"/>
</dbReference>
<evidence type="ECO:0008006" key="11">
    <source>
        <dbReference type="Google" id="ProtNLM"/>
    </source>
</evidence>
<dbReference type="Pfam" id="PF00319">
    <property type="entry name" value="SRF-TF"/>
    <property type="match status" value="1"/>
</dbReference>
<evidence type="ECO:0000313" key="10">
    <source>
        <dbReference type="Proteomes" id="UP000594263"/>
    </source>
</evidence>
<dbReference type="GO" id="GO:0000977">
    <property type="term" value="F:RNA polymerase II transcription regulatory region sequence-specific DNA binding"/>
    <property type="evidence" value="ECO:0007669"/>
    <property type="project" value="InterPro"/>
</dbReference>
<dbReference type="PROSITE" id="PS50066">
    <property type="entry name" value="MADS_BOX_2"/>
    <property type="match status" value="1"/>
</dbReference>
<evidence type="ECO:0000313" key="9">
    <source>
        <dbReference type="EnsemblPlants" id="Kaladp0020s0016.1.v1.1"/>
    </source>
</evidence>
<evidence type="ECO:0000256" key="2">
    <source>
        <dbReference type="ARBA" id="ARBA00023015"/>
    </source>
</evidence>
<name>A0A7N0T304_KALFE</name>
<evidence type="ECO:0000256" key="1">
    <source>
        <dbReference type="ARBA" id="ARBA00004123"/>
    </source>
</evidence>
<keyword evidence="10" id="KW-1185">Reference proteome</keyword>
<feature type="region of interest" description="Disordered" evidence="6">
    <location>
        <begin position="200"/>
        <end position="248"/>
    </location>
</feature>
<feature type="domain" description="K-box" evidence="8">
    <location>
        <begin position="89"/>
        <end position="179"/>
    </location>
</feature>
<dbReference type="GO" id="GO:0045944">
    <property type="term" value="P:positive regulation of transcription by RNA polymerase II"/>
    <property type="evidence" value="ECO:0007669"/>
    <property type="project" value="InterPro"/>
</dbReference>
<protein>
    <recommendedName>
        <fullName evidence="11">Agamous-like MADS-box protein AGL15</fullName>
    </recommendedName>
</protein>
<feature type="domain" description="MADS-box" evidence="7">
    <location>
        <begin position="1"/>
        <end position="61"/>
    </location>
</feature>
<dbReference type="InterPro" id="IPR033896">
    <property type="entry name" value="MEF2-like_N"/>
</dbReference>
<reference evidence="9" key="1">
    <citation type="submission" date="2021-01" db="UniProtKB">
        <authorList>
            <consortium name="EnsemblPlants"/>
        </authorList>
    </citation>
    <scope>IDENTIFICATION</scope>
</reference>
<keyword evidence="3" id="KW-0238">DNA-binding</keyword>